<feature type="transmembrane region" description="Helical" evidence="7">
    <location>
        <begin position="81"/>
        <end position="101"/>
    </location>
</feature>
<feature type="transmembrane region" description="Helical" evidence="7">
    <location>
        <begin position="12"/>
        <end position="36"/>
    </location>
</feature>
<comment type="caution">
    <text evidence="9">The sequence shown here is derived from an EMBL/GenBank/DDBJ whole genome shotgun (WGS) entry which is preliminary data.</text>
</comment>
<keyword evidence="6 7" id="KW-0472">Membrane</keyword>
<dbReference type="Gene3D" id="1.10.3720.10">
    <property type="entry name" value="MetI-like"/>
    <property type="match status" value="1"/>
</dbReference>
<dbReference type="GO" id="GO:0005886">
    <property type="term" value="C:plasma membrane"/>
    <property type="evidence" value="ECO:0007669"/>
    <property type="project" value="UniProtKB-SubCell"/>
</dbReference>
<keyword evidence="10" id="KW-1185">Reference proteome</keyword>
<evidence type="ECO:0000256" key="2">
    <source>
        <dbReference type="ARBA" id="ARBA00022448"/>
    </source>
</evidence>
<comment type="subcellular location">
    <subcellularLocation>
        <location evidence="1 7">Cell membrane</location>
        <topology evidence="1 7">Multi-pass membrane protein</topology>
    </subcellularLocation>
</comment>
<dbReference type="PANTHER" id="PTHR43744">
    <property type="entry name" value="ABC TRANSPORTER PERMEASE PROTEIN MG189-RELATED-RELATED"/>
    <property type="match status" value="1"/>
</dbReference>
<dbReference type="CDD" id="cd06261">
    <property type="entry name" value="TM_PBP2"/>
    <property type="match status" value="1"/>
</dbReference>
<evidence type="ECO:0000256" key="6">
    <source>
        <dbReference type="ARBA" id="ARBA00023136"/>
    </source>
</evidence>
<proteinExistence type="inferred from homology"/>
<accession>A0A934J900</accession>
<feature type="transmembrane region" description="Helical" evidence="7">
    <location>
        <begin position="185"/>
        <end position="208"/>
    </location>
</feature>
<dbReference type="PROSITE" id="PS50928">
    <property type="entry name" value="ABC_TM1"/>
    <property type="match status" value="1"/>
</dbReference>
<dbReference type="SUPFAM" id="SSF161098">
    <property type="entry name" value="MetI-like"/>
    <property type="match status" value="1"/>
</dbReference>
<dbReference type="RefSeq" id="WP_199021630.1">
    <property type="nucleotide sequence ID" value="NZ_JAELUP010000113.1"/>
</dbReference>
<feature type="transmembrane region" description="Helical" evidence="7">
    <location>
        <begin position="144"/>
        <end position="164"/>
    </location>
</feature>
<feature type="domain" description="ABC transmembrane type-1" evidence="8">
    <location>
        <begin position="75"/>
        <end position="264"/>
    </location>
</feature>
<evidence type="ECO:0000256" key="5">
    <source>
        <dbReference type="ARBA" id="ARBA00022989"/>
    </source>
</evidence>
<organism evidence="9 10">
    <name type="scientific">Paenibacillus roseus</name>
    <dbReference type="NCBI Taxonomy" id="2798579"/>
    <lineage>
        <taxon>Bacteria</taxon>
        <taxon>Bacillati</taxon>
        <taxon>Bacillota</taxon>
        <taxon>Bacilli</taxon>
        <taxon>Bacillales</taxon>
        <taxon>Paenibacillaceae</taxon>
        <taxon>Paenibacillus</taxon>
    </lineage>
</organism>
<dbReference type="Proteomes" id="UP000640274">
    <property type="component" value="Unassembled WGS sequence"/>
</dbReference>
<dbReference type="InterPro" id="IPR035906">
    <property type="entry name" value="MetI-like_sf"/>
</dbReference>
<evidence type="ECO:0000256" key="7">
    <source>
        <dbReference type="RuleBase" id="RU363032"/>
    </source>
</evidence>
<comment type="similarity">
    <text evidence="7">Belongs to the binding-protein-dependent transport system permease family.</text>
</comment>
<evidence type="ECO:0000259" key="8">
    <source>
        <dbReference type="PROSITE" id="PS50928"/>
    </source>
</evidence>
<evidence type="ECO:0000256" key="1">
    <source>
        <dbReference type="ARBA" id="ARBA00004651"/>
    </source>
</evidence>
<feature type="transmembrane region" description="Helical" evidence="7">
    <location>
        <begin position="110"/>
        <end position="132"/>
    </location>
</feature>
<dbReference type="Pfam" id="PF00528">
    <property type="entry name" value="BPD_transp_1"/>
    <property type="match status" value="1"/>
</dbReference>
<dbReference type="InterPro" id="IPR000515">
    <property type="entry name" value="MetI-like"/>
</dbReference>
<dbReference type="PANTHER" id="PTHR43744:SF8">
    <property type="entry name" value="SN-GLYCEROL-3-PHOSPHATE TRANSPORT SYSTEM PERMEASE PROTEIN UGPE"/>
    <property type="match status" value="1"/>
</dbReference>
<keyword evidence="4 7" id="KW-0812">Transmembrane</keyword>
<evidence type="ECO:0000313" key="9">
    <source>
        <dbReference type="EMBL" id="MBJ6364024.1"/>
    </source>
</evidence>
<name>A0A934J900_9BACL</name>
<keyword evidence="2 7" id="KW-0813">Transport</keyword>
<evidence type="ECO:0000313" key="10">
    <source>
        <dbReference type="Proteomes" id="UP000640274"/>
    </source>
</evidence>
<dbReference type="EMBL" id="JAELUP010000113">
    <property type="protein sequence ID" value="MBJ6364024.1"/>
    <property type="molecule type" value="Genomic_DNA"/>
</dbReference>
<evidence type="ECO:0000256" key="3">
    <source>
        <dbReference type="ARBA" id="ARBA00022475"/>
    </source>
</evidence>
<dbReference type="GO" id="GO:0055085">
    <property type="term" value="P:transmembrane transport"/>
    <property type="evidence" value="ECO:0007669"/>
    <property type="project" value="InterPro"/>
</dbReference>
<gene>
    <name evidence="9" type="ORF">JFN88_22670</name>
</gene>
<keyword evidence="3" id="KW-1003">Cell membrane</keyword>
<evidence type="ECO:0000256" key="4">
    <source>
        <dbReference type="ARBA" id="ARBA00022692"/>
    </source>
</evidence>
<dbReference type="AlphaFoldDB" id="A0A934J900"/>
<keyword evidence="5 7" id="KW-1133">Transmembrane helix</keyword>
<reference evidence="9" key="1">
    <citation type="submission" date="2020-12" db="EMBL/GenBank/DDBJ databases">
        <authorList>
            <person name="Huq M.A."/>
        </authorList>
    </citation>
    <scope>NUCLEOTIDE SEQUENCE</scope>
    <source>
        <strain evidence="9">MAHUQ-46</strain>
    </source>
</reference>
<sequence>MGQLLNRRNRYSAIMLTIVLLLVGLFMVIPFAYMIAGSLKSPGEFVESPMSLIPSQLYFDNFKLVMTHPSYFLWYLNSTKVVVLVIIFRLVIVTSAAYAFARLEFPFKNVLFLIAISTLLFPSDATLVGRFLTYQSLNLTNSHWSLILPGIADPLMLFLMRQFFMGIPKEISEAALVDGGSHVTIYSKIVLPLAIPAVMTLILFSFIWTWNDFANPAVFITDSNKQLLTVGLSDFRTRSGPIITAQLAGALLALFPSVIIFAFLQKHFVQGVASSAVKG</sequence>
<protein>
    <submittedName>
        <fullName evidence="9">Carbohydrate ABC transporter permease</fullName>
    </submittedName>
</protein>
<feature type="transmembrane region" description="Helical" evidence="7">
    <location>
        <begin position="242"/>
        <end position="264"/>
    </location>
</feature>